<comment type="caution">
    <text evidence="1">The sequence shown here is derived from an EMBL/GenBank/DDBJ whole genome shotgun (WGS) entry which is preliminary data.</text>
</comment>
<organism evidence="1 2">
    <name type="scientific">Arctium lappa</name>
    <name type="common">Greater burdock</name>
    <name type="synonym">Lappa major</name>
    <dbReference type="NCBI Taxonomy" id="4217"/>
    <lineage>
        <taxon>Eukaryota</taxon>
        <taxon>Viridiplantae</taxon>
        <taxon>Streptophyta</taxon>
        <taxon>Embryophyta</taxon>
        <taxon>Tracheophyta</taxon>
        <taxon>Spermatophyta</taxon>
        <taxon>Magnoliopsida</taxon>
        <taxon>eudicotyledons</taxon>
        <taxon>Gunneridae</taxon>
        <taxon>Pentapetalae</taxon>
        <taxon>asterids</taxon>
        <taxon>campanulids</taxon>
        <taxon>Asterales</taxon>
        <taxon>Asteraceae</taxon>
        <taxon>Carduoideae</taxon>
        <taxon>Cardueae</taxon>
        <taxon>Arctiinae</taxon>
        <taxon>Arctium</taxon>
    </lineage>
</organism>
<reference evidence="2" key="1">
    <citation type="journal article" date="2022" name="Mol. Ecol. Resour.">
        <title>The genomes of chicory, endive, great burdock and yacon provide insights into Asteraceae palaeo-polyploidization history and plant inulin production.</title>
        <authorList>
            <person name="Fan W."/>
            <person name="Wang S."/>
            <person name="Wang H."/>
            <person name="Wang A."/>
            <person name="Jiang F."/>
            <person name="Liu H."/>
            <person name="Zhao H."/>
            <person name="Xu D."/>
            <person name="Zhang Y."/>
        </authorList>
    </citation>
    <scope>NUCLEOTIDE SEQUENCE [LARGE SCALE GENOMIC DNA]</scope>
    <source>
        <strain evidence="2">cv. Niubang</strain>
    </source>
</reference>
<protein>
    <submittedName>
        <fullName evidence="1">Uncharacterized protein</fullName>
    </submittedName>
</protein>
<reference evidence="1 2" key="2">
    <citation type="journal article" date="2022" name="Mol. Ecol. Resour.">
        <title>The genomes of chicory, endive, great burdock and yacon provide insights into Asteraceae paleo-polyploidization history and plant inulin production.</title>
        <authorList>
            <person name="Fan W."/>
            <person name="Wang S."/>
            <person name="Wang H."/>
            <person name="Wang A."/>
            <person name="Jiang F."/>
            <person name="Liu H."/>
            <person name="Zhao H."/>
            <person name="Xu D."/>
            <person name="Zhang Y."/>
        </authorList>
    </citation>
    <scope>NUCLEOTIDE SEQUENCE [LARGE SCALE GENOMIC DNA]</scope>
    <source>
        <strain evidence="2">cv. Niubang</strain>
    </source>
</reference>
<dbReference type="Proteomes" id="UP001055879">
    <property type="component" value="Linkage Group LG01"/>
</dbReference>
<proteinExistence type="predicted"/>
<accession>A0ACB9FJH4</accession>
<evidence type="ECO:0000313" key="2">
    <source>
        <dbReference type="Proteomes" id="UP001055879"/>
    </source>
</evidence>
<evidence type="ECO:0000313" key="1">
    <source>
        <dbReference type="EMBL" id="KAI3771317.1"/>
    </source>
</evidence>
<keyword evidence="2" id="KW-1185">Reference proteome</keyword>
<dbReference type="EMBL" id="CM042047">
    <property type="protein sequence ID" value="KAI3771317.1"/>
    <property type="molecule type" value="Genomic_DNA"/>
</dbReference>
<sequence length="71" mass="8015">MSNCTPRICIIKSEVYGHDKEGMFYGLETRFDLDGPGWGNVRRSGLHTRDTTRTPPGHHPDRIRAAFDGVD</sequence>
<name>A0ACB9FJH4_ARCLA</name>
<gene>
    <name evidence="1" type="ORF">L6452_02479</name>
</gene>